<evidence type="ECO:0000313" key="2">
    <source>
        <dbReference type="Proteomes" id="UP000318578"/>
    </source>
</evidence>
<keyword evidence="1" id="KW-0547">Nucleotide-binding</keyword>
<dbReference type="SUPFAM" id="SSF52540">
    <property type="entry name" value="P-loop containing nucleoside triphosphate hydrolases"/>
    <property type="match status" value="1"/>
</dbReference>
<comment type="caution">
    <text evidence="1">The sequence shown here is derived from an EMBL/GenBank/DDBJ whole genome shotgun (WGS) entry which is preliminary data.</text>
</comment>
<keyword evidence="1" id="KW-0067">ATP-binding</keyword>
<dbReference type="OrthoDB" id="5167319at2"/>
<dbReference type="InterPro" id="IPR027417">
    <property type="entry name" value="P-loop_NTPase"/>
</dbReference>
<sequence>MPDTLSEREVFVGRGAELVTFRQALTGGPAAPVMLYLHGPARIGKSALLRRFAAEAQADGRPVVAVDGHAIAAAGSRSRPRRPRPSTRTGCCCWWTGSSSARAWKPGCAPGSCRACPSTRSSWPRAVATRCSPTTGARCRCRDGWTPCHWRPEQGRPGQE</sequence>
<keyword evidence="2" id="KW-1185">Reference proteome</keyword>
<gene>
    <name evidence="1" type="ORF">FNH06_15005</name>
</gene>
<organism evidence="1 2">
    <name type="scientific">Amycolatopsis acidiphila</name>
    <dbReference type="NCBI Taxonomy" id="715473"/>
    <lineage>
        <taxon>Bacteria</taxon>
        <taxon>Bacillati</taxon>
        <taxon>Actinomycetota</taxon>
        <taxon>Actinomycetes</taxon>
        <taxon>Pseudonocardiales</taxon>
        <taxon>Pseudonocardiaceae</taxon>
        <taxon>Amycolatopsis</taxon>
    </lineage>
</organism>
<protein>
    <submittedName>
        <fullName evidence="1">ATP-binding protein</fullName>
    </submittedName>
</protein>
<dbReference type="GO" id="GO:0005524">
    <property type="term" value="F:ATP binding"/>
    <property type="evidence" value="ECO:0007669"/>
    <property type="project" value="UniProtKB-KW"/>
</dbReference>
<name>A0A558ACS8_9PSEU</name>
<dbReference type="Proteomes" id="UP000318578">
    <property type="component" value="Unassembled WGS sequence"/>
</dbReference>
<reference evidence="1 2" key="1">
    <citation type="submission" date="2019-07" db="EMBL/GenBank/DDBJ databases">
        <title>New species of Amycolatopsis and Streptomyces.</title>
        <authorList>
            <person name="Duangmal K."/>
            <person name="Teo W.F.A."/>
            <person name="Lipun K."/>
        </authorList>
    </citation>
    <scope>NUCLEOTIDE SEQUENCE [LARGE SCALE GENOMIC DNA]</scope>
    <source>
        <strain evidence="1 2">JCM 30562</strain>
    </source>
</reference>
<proteinExistence type="predicted"/>
<dbReference type="Gene3D" id="3.40.50.300">
    <property type="entry name" value="P-loop containing nucleotide triphosphate hydrolases"/>
    <property type="match status" value="1"/>
</dbReference>
<accession>A0A558ACS8</accession>
<evidence type="ECO:0000313" key="1">
    <source>
        <dbReference type="EMBL" id="TVT22061.1"/>
    </source>
</evidence>
<dbReference type="EMBL" id="VJZA01000021">
    <property type="protein sequence ID" value="TVT22061.1"/>
    <property type="molecule type" value="Genomic_DNA"/>
</dbReference>
<dbReference type="AlphaFoldDB" id="A0A558ACS8"/>